<dbReference type="SUPFAM" id="SSF69572">
    <property type="entry name" value="Activating enzymes of the ubiquitin-like proteins"/>
    <property type="match status" value="1"/>
</dbReference>
<organism evidence="3 4">
    <name type="scientific">Deinococcus cavernae</name>
    <dbReference type="NCBI Taxonomy" id="2320857"/>
    <lineage>
        <taxon>Bacteria</taxon>
        <taxon>Thermotogati</taxon>
        <taxon>Deinococcota</taxon>
        <taxon>Deinococci</taxon>
        <taxon>Deinococcales</taxon>
        <taxon>Deinococcaceae</taxon>
        <taxon>Deinococcus</taxon>
    </lineage>
</organism>
<gene>
    <name evidence="3" type="ORF">D3875_15285</name>
</gene>
<protein>
    <submittedName>
        <fullName evidence="3">HesA/MoeB/ThiF family protein</fullName>
    </submittedName>
</protein>
<dbReference type="OrthoDB" id="9804286at2"/>
<proteinExistence type="inferred from homology"/>
<dbReference type="PANTHER" id="PTHR10953:SF102">
    <property type="entry name" value="ADENYLYLTRANSFERASE AND SULFURTRANSFERASE MOCS3"/>
    <property type="match status" value="1"/>
</dbReference>
<dbReference type="PANTHER" id="PTHR10953">
    <property type="entry name" value="UBIQUITIN-ACTIVATING ENZYME E1"/>
    <property type="match status" value="1"/>
</dbReference>
<dbReference type="Gene3D" id="3.40.50.720">
    <property type="entry name" value="NAD(P)-binding Rossmann-like Domain"/>
    <property type="match status" value="1"/>
</dbReference>
<dbReference type="FunFam" id="3.40.50.720:FF:000080">
    <property type="entry name" value="Thiazole biosynthesis adenylyltransferase ThiF"/>
    <property type="match status" value="1"/>
</dbReference>
<comment type="caution">
    <text evidence="3">The sequence shown here is derived from an EMBL/GenBank/DDBJ whole genome shotgun (WGS) entry which is preliminary data.</text>
</comment>
<evidence type="ECO:0000313" key="4">
    <source>
        <dbReference type="Proteomes" id="UP000286287"/>
    </source>
</evidence>
<reference evidence="3 4" key="1">
    <citation type="submission" date="2018-09" db="EMBL/GenBank/DDBJ databases">
        <authorList>
            <person name="Zhu H."/>
        </authorList>
    </citation>
    <scope>NUCLEOTIDE SEQUENCE [LARGE SCALE GENOMIC DNA]</scope>
    <source>
        <strain evidence="3 4">K2S05-167</strain>
    </source>
</reference>
<accession>A0A418V9E6</accession>
<dbReference type="GO" id="GO:0004792">
    <property type="term" value="F:thiosulfate-cyanide sulfurtransferase activity"/>
    <property type="evidence" value="ECO:0007669"/>
    <property type="project" value="TreeGrafter"/>
</dbReference>
<dbReference type="InterPro" id="IPR000594">
    <property type="entry name" value="ThiF_NAD_FAD-bd"/>
</dbReference>
<dbReference type="AlphaFoldDB" id="A0A418V9E6"/>
<dbReference type="Pfam" id="PF00899">
    <property type="entry name" value="ThiF"/>
    <property type="match status" value="1"/>
</dbReference>
<name>A0A418V9E6_9DEIO</name>
<dbReference type="GO" id="GO:0008146">
    <property type="term" value="F:sulfotransferase activity"/>
    <property type="evidence" value="ECO:0007669"/>
    <property type="project" value="TreeGrafter"/>
</dbReference>
<dbReference type="GO" id="GO:0016779">
    <property type="term" value="F:nucleotidyltransferase activity"/>
    <property type="evidence" value="ECO:0007669"/>
    <property type="project" value="TreeGrafter"/>
</dbReference>
<dbReference type="RefSeq" id="WP_119765095.1">
    <property type="nucleotide sequence ID" value="NZ_QYUJ01000014.1"/>
</dbReference>
<feature type="domain" description="THIF-type NAD/FAD binding fold" evidence="2">
    <location>
        <begin position="14"/>
        <end position="237"/>
    </location>
</feature>
<dbReference type="CDD" id="cd00757">
    <property type="entry name" value="ThiF_MoeB_HesA_family"/>
    <property type="match status" value="1"/>
</dbReference>
<dbReference type="InterPro" id="IPR035985">
    <property type="entry name" value="Ubiquitin-activating_enz"/>
</dbReference>
<sequence>MPVPELTRAELRRYARPLLVAEWSEAGAQEKVKAASVLIVGAGGLGGAVITQLAGAGVGQLIIADGDTVSLSNLHRQILFDTADVGKFKVEVACARAQRINPFVKVKAAPQLTLENAPGLVSQVDLVVDATDNFETRYLIADTCQDAGKTYVWGAAGGTTGLVTVFNEHYGLRQVFPDPAGAESCDAIGVLGPLPNVIGNVMAGEALKVLSGVGETLFGRLWMFDALSASVRLVRLNPSPRATTV</sequence>
<dbReference type="GO" id="GO:0005829">
    <property type="term" value="C:cytosol"/>
    <property type="evidence" value="ECO:0007669"/>
    <property type="project" value="TreeGrafter"/>
</dbReference>
<evidence type="ECO:0000256" key="1">
    <source>
        <dbReference type="ARBA" id="ARBA00009919"/>
    </source>
</evidence>
<dbReference type="InterPro" id="IPR045886">
    <property type="entry name" value="ThiF/MoeB/HesA"/>
</dbReference>
<keyword evidence="4" id="KW-1185">Reference proteome</keyword>
<dbReference type="GO" id="GO:0008641">
    <property type="term" value="F:ubiquitin-like modifier activating enzyme activity"/>
    <property type="evidence" value="ECO:0007669"/>
    <property type="project" value="InterPro"/>
</dbReference>
<dbReference type="Proteomes" id="UP000286287">
    <property type="component" value="Unassembled WGS sequence"/>
</dbReference>
<evidence type="ECO:0000259" key="2">
    <source>
        <dbReference type="Pfam" id="PF00899"/>
    </source>
</evidence>
<evidence type="ECO:0000313" key="3">
    <source>
        <dbReference type="EMBL" id="RJF72699.1"/>
    </source>
</evidence>
<comment type="similarity">
    <text evidence="1">Belongs to the HesA/MoeB/ThiF family.</text>
</comment>
<dbReference type="EMBL" id="QYUJ01000014">
    <property type="protein sequence ID" value="RJF72699.1"/>
    <property type="molecule type" value="Genomic_DNA"/>
</dbReference>